<feature type="transmembrane region" description="Helical" evidence="2">
    <location>
        <begin position="309"/>
        <end position="331"/>
    </location>
</feature>
<keyword evidence="4" id="KW-1185">Reference proteome</keyword>
<reference evidence="3 4" key="1">
    <citation type="submission" date="2024-02" db="EMBL/GenBank/DDBJ databases">
        <authorList>
            <person name="Chen Y."/>
            <person name="Shah S."/>
            <person name="Dougan E. K."/>
            <person name="Thang M."/>
            <person name="Chan C."/>
        </authorList>
    </citation>
    <scope>NUCLEOTIDE SEQUENCE [LARGE SCALE GENOMIC DNA]</scope>
</reference>
<evidence type="ECO:0000313" key="3">
    <source>
        <dbReference type="EMBL" id="CAK9098417.1"/>
    </source>
</evidence>
<evidence type="ECO:0000256" key="1">
    <source>
        <dbReference type="SAM" id="MobiDB-lite"/>
    </source>
</evidence>
<dbReference type="EMBL" id="CAXAMN010025806">
    <property type="protein sequence ID" value="CAK9098417.1"/>
    <property type="molecule type" value="Genomic_DNA"/>
</dbReference>
<keyword evidence="2" id="KW-0812">Transmembrane</keyword>
<feature type="transmembrane region" description="Helical" evidence="2">
    <location>
        <begin position="282"/>
        <end position="303"/>
    </location>
</feature>
<organism evidence="3 4">
    <name type="scientific">Durusdinium trenchii</name>
    <dbReference type="NCBI Taxonomy" id="1381693"/>
    <lineage>
        <taxon>Eukaryota</taxon>
        <taxon>Sar</taxon>
        <taxon>Alveolata</taxon>
        <taxon>Dinophyceae</taxon>
        <taxon>Suessiales</taxon>
        <taxon>Symbiodiniaceae</taxon>
        <taxon>Durusdinium</taxon>
    </lineage>
</organism>
<proteinExistence type="predicted"/>
<evidence type="ECO:0000313" key="4">
    <source>
        <dbReference type="Proteomes" id="UP001642484"/>
    </source>
</evidence>
<gene>
    <name evidence="3" type="ORF">CCMP2556_LOCUS46636</name>
</gene>
<keyword evidence="2" id="KW-1133">Transmembrane helix</keyword>
<evidence type="ECO:0000256" key="2">
    <source>
        <dbReference type="SAM" id="Phobius"/>
    </source>
</evidence>
<protein>
    <submittedName>
        <fullName evidence="3">Uncharacterized protein</fullName>
    </submittedName>
</protein>
<keyword evidence="2" id="KW-0472">Membrane</keyword>
<feature type="transmembrane region" description="Helical" evidence="2">
    <location>
        <begin position="147"/>
        <end position="169"/>
    </location>
</feature>
<name>A0ABP0RCX4_9DINO</name>
<feature type="transmembrane region" description="Helical" evidence="2">
    <location>
        <begin position="181"/>
        <end position="201"/>
    </location>
</feature>
<dbReference type="Proteomes" id="UP001642484">
    <property type="component" value="Unassembled WGS sequence"/>
</dbReference>
<feature type="compositionally biased region" description="Low complexity" evidence="1">
    <location>
        <begin position="35"/>
        <end position="56"/>
    </location>
</feature>
<accession>A0ABP0RCX4</accession>
<feature type="region of interest" description="Disordered" evidence="1">
    <location>
        <begin position="34"/>
        <end position="56"/>
    </location>
</feature>
<comment type="caution">
    <text evidence="3">The sequence shown here is derived from an EMBL/GenBank/DDBJ whole genome shotgun (WGS) entry which is preliminary data.</text>
</comment>
<sequence>MSELSSQVADGLGDGRHLEEDVALDLEGLEGLEGRSGARSSYSSGTQSSSGHEAREAAAVAARMKRALPVVANLVSSMKVTSPEVLRATPAYRPFQRCGQAFDPGLEKELSKRSYKVERITTFWSHSWHGPRWPKALTLMVIYNGRIAVCLGTLAAFLMMILFSFQLLPGFSRLTWDDEHLFSYWCTMTGSIVSFLTFIFWRPHQLVFFDRMCIPENDSQLKAEAIYSLAGILNNSSSMLVLWDASWSERLWCLFELAAFLKSQKGGGQCLEIRPSILGPSLLFVFLTVSVASAALAITPVSSSSTLSLWIPITSALLTASAVGAMAMSALRSYFRSVEALEEKLKLVALDGTHCTCCEKHRPPWPTDAIGIGPRSSNRSDRRVGAGQLVKECLKIWFGSEEDFENYVRSEVWQAMSSDLQEQVFSLKMCRAFARPCCGPSWTWRPPISHVPILSSGLLGGTWWMGW</sequence>